<proteinExistence type="predicted"/>
<gene>
    <name evidence="1" type="ORF">SDC9_204938</name>
</gene>
<name>A0A645J9U0_9ZZZZ</name>
<organism evidence="1">
    <name type="scientific">bioreactor metagenome</name>
    <dbReference type="NCBI Taxonomy" id="1076179"/>
    <lineage>
        <taxon>unclassified sequences</taxon>
        <taxon>metagenomes</taxon>
        <taxon>ecological metagenomes</taxon>
    </lineage>
</organism>
<dbReference type="InterPro" id="IPR016769">
    <property type="entry name" value="Phage_SP01_Orf1"/>
</dbReference>
<dbReference type="InterPro" id="IPR036412">
    <property type="entry name" value="HAD-like_sf"/>
</dbReference>
<reference evidence="1" key="1">
    <citation type="submission" date="2019-08" db="EMBL/GenBank/DDBJ databases">
        <authorList>
            <person name="Kucharzyk K."/>
            <person name="Murdoch R.W."/>
            <person name="Higgins S."/>
            <person name="Loffler F."/>
        </authorList>
    </citation>
    <scope>NUCLEOTIDE SEQUENCE</scope>
</reference>
<dbReference type="SUPFAM" id="SSF56784">
    <property type="entry name" value="HAD-like"/>
    <property type="match status" value="1"/>
</dbReference>
<evidence type="ECO:0000313" key="1">
    <source>
        <dbReference type="EMBL" id="MPN57244.1"/>
    </source>
</evidence>
<protein>
    <recommendedName>
        <fullName evidence="2">Hydrolase</fullName>
    </recommendedName>
</protein>
<dbReference type="AlphaFoldDB" id="A0A645J9U0"/>
<dbReference type="EMBL" id="VSSQ01128548">
    <property type="protein sequence ID" value="MPN57244.1"/>
    <property type="molecule type" value="Genomic_DNA"/>
</dbReference>
<evidence type="ECO:0008006" key="2">
    <source>
        <dbReference type="Google" id="ProtNLM"/>
    </source>
</evidence>
<sequence>MIYAIDFDGTLCVDAYPEIGAPRYGIIDFMKAAQRGGDRFILWTCRSGSDLEAAVKWCAAHGLAFDAINDNLPENIARYGNNCRKVNADRYIDDRNITIDLPEAAYIVRNYLEPAT</sequence>
<dbReference type="PIRSF" id="PIRSF020079">
    <property type="entry name" value="UCP020079"/>
    <property type="match status" value="1"/>
</dbReference>
<accession>A0A645J9U0</accession>
<comment type="caution">
    <text evidence="1">The sequence shown here is derived from an EMBL/GenBank/DDBJ whole genome shotgun (WGS) entry which is preliminary data.</text>
</comment>
<dbReference type="Gene3D" id="3.40.50.1000">
    <property type="entry name" value="HAD superfamily/HAD-like"/>
    <property type="match status" value="1"/>
</dbReference>
<dbReference type="InterPro" id="IPR023214">
    <property type="entry name" value="HAD_sf"/>
</dbReference>